<sequence>MVEADNVLFDCVLLDPNSKSNAMECIMSCNEIERVMEAVNNLGCEIACMGAMRVFDFLVVDVADAFCSQAYHPFTTVEDLMLFQ</sequence>
<keyword evidence="2" id="KW-1185">Reference proteome</keyword>
<reference evidence="1" key="1">
    <citation type="journal article" date="2020" name="bioRxiv">
        <title>Hybrid origin of Populus tomentosa Carr. identified through genome sequencing and phylogenomic analysis.</title>
        <authorList>
            <person name="An X."/>
            <person name="Gao K."/>
            <person name="Chen Z."/>
            <person name="Li J."/>
            <person name="Yang X."/>
            <person name="Yang X."/>
            <person name="Zhou J."/>
            <person name="Guo T."/>
            <person name="Zhao T."/>
            <person name="Huang S."/>
            <person name="Miao D."/>
            <person name="Khan W.U."/>
            <person name="Rao P."/>
            <person name="Ye M."/>
            <person name="Lei B."/>
            <person name="Liao W."/>
            <person name="Wang J."/>
            <person name="Ji L."/>
            <person name="Li Y."/>
            <person name="Guo B."/>
            <person name="Mustafa N.S."/>
            <person name="Li S."/>
            <person name="Yun Q."/>
            <person name="Keller S.R."/>
            <person name="Mao J."/>
            <person name="Zhang R."/>
            <person name="Strauss S.H."/>
        </authorList>
    </citation>
    <scope>NUCLEOTIDE SEQUENCE</scope>
    <source>
        <strain evidence="1">GM15</strain>
        <tissue evidence="1">Leaf</tissue>
    </source>
</reference>
<dbReference type="AlphaFoldDB" id="A0A8X7Y874"/>
<dbReference type="EMBL" id="JAAWWB010000030">
    <property type="protein sequence ID" value="KAG6745964.1"/>
    <property type="molecule type" value="Genomic_DNA"/>
</dbReference>
<evidence type="ECO:0000313" key="2">
    <source>
        <dbReference type="Proteomes" id="UP000886885"/>
    </source>
</evidence>
<accession>A0A8X7Y874</accession>
<protein>
    <submittedName>
        <fullName evidence="1">Uncharacterized protein</fullName>
    </submittedName>
</protein>
<name>A0A8X7Y874_POPTO</name>
<organism evidence="1 2">
    <name type="scientific">Populus tomentosa</name>
    <name type="common">Chinese white poplar</name>
    <dbReference type="NCBI Taxonomy" id="118781"/>
    <lineage>
        <taxon>Eukaryota</taxon>
        <taxon>Viridiplantae</taxon>
        <taxon>Streptophyta</taxon>
        <taxon>Embryophyta</taxon>
        <taxon>Tracheophyta</taxon>
        <taxon>Spermatophyta</taxon>
        <taxon>Magnoliopsida</taxon>
        <taxon>eudicotyledons</taxon>
        <taxon>Gunneridae</taxon>
        <taxon>Pentapetalae</taxon>
        <taxon>rosids</taxon>
        <taxon>fabids</taxon>
        <taxon>Malpighiales</taxon>
        <taxon>Salicaceae</taxon>
        <taxon>Saliceae</taxon>
        <taxon>Populus</taxon>
    </lineage>
</organism>
<gene>
    <name evidence="1" type="ORF">POTOM_050474</name>
</gene>
<proteinExistence type="predicted"/>
<evidence type="ECO:0000313" key="1">
    <source>
        <dbReference type="EMBL" id="KAG6745964.1"/>
    </source>
</evidence>
<comment type="caution">
    <text evidence="1">The sequence shown here is derived from an EMBL/GenBank/DDBJ whole genome shotgun (WGS) entry which is preliminary data.</text>
</comment>
<dbReference type="Proteomes" id="UP000886885">
    <property type="component" value="Chromosome 15D"/>
</dbReference>